<evidence type="ECO:0000256" key="4">
    <source>
        <dbReference type="ARBA" id="ARBA00022801"/>
    </source>
</evidence>
<dbReference type="PANTHER" id="PTHR13204:SF1">
    <property type="entry name" value="ESTER HYDROLASE C11ORF54"/>
    <property type="match status" value="1"/>
</dbReference>
<evidence type="ECO:0000256" key="1">
    <source>
        <dbReference type="ARBA" id="ARBA00004123"/>
    </source>
</evidence>
<dbReference type="GO" id="GO:0016788">
    <property type="term" value="F:hydrolase activity, acting on ester bonds"/>
    <property type="evidence" value="ECO:0007669"/>
    <property type="project" value="TreeGrafter"/>
</dbReference>
<proteinExistence type="predicted"/>
<evidence type="ECO:0000256" key="3">
    <source>
        <dbReference type="ARBA" id="ARBA00022723"/>
    </source>
</evidence>
<dbReference type="Proteomes" id="UP000829291">
    <property type="component" value="Chromosome 5"/>
</dbReference>
<reference evidence="9 10" key="1">
    <citation type="submission" date="2025-04" db="UniProtKB">
        <authorList>
            <consortium name="RefSeq"/>
        </authorList>
    </citation>
    <scope>IDENTIFICATION</scope>
    <source>
        <tissue evidence="12">Thorax and Abdomen</tissue>
        <tissue evidence="9 10">Whole body</tissue>
    </source>
</reference>
<dbReference type="CDD" id="cd17298">
    <property type="entry name" value="DUF1907"/>
    <property type="match status" value="1"/>
</dbReference>
<evidence type="ECO:0000313" key="9">
    <source>
        <dbReference type="RefSeq" id="XP_015519120.1"/>
    </source>
</evidence>
<name>A0A6J0BXX1_NEOLC</name>
<dbReference type="PANTHER" id="PTHR13204">
    <property type="entry name" value="PTD012 PROTEIN"/>
    <property type="match status" value="1"/>
</dbReference>
<keyword evidence="8" id="KW-1185">Reference proteome</keyword>
<evidence type="ECO:0000313" key="10">
    <source>
        <dbReference type="RefSeq" id="XP_015519121.1"/>
    </source>
</evidence>
<evidence type="ECO:0000313" key="12">
    <source>
        <dbReference type="RefSeq" id="XP_046595822.1"/>
    </source>
</evidence>
<dbReference type="GeneID" id="107223819"/>
<feature type="domain" description="DUF1907" evidence="7">
    <location>
        <begin position="27"/>
        <end position="309"/>
    </location>
</feature>
<keyword evidence="5" id="KW-0862">Zinc</keyword>
<keyword evidence="3" id="KW-0479">Metal-binding</keyword>
<dbReference type="SMART" id="SM01168">
    <property type="entry name" value="DUF1907"/>
    <property type="match status" value="1"/>
</dbReference>
<dbReference type="RefSeq" id="XP_015519121.1">
    <property type="nucleotide sequence ID" value="XM_015663635.1"/>
</dbReference>
<comment type="subunit">
    <text evidence="2">Monomer.</text>
</comment>
<dbReference type="SUPFAM" id="SSF117856">
    <property type="entry name" value="AF0104/ALDC/Ptd012-like"/>
    <property type="match status" value="1"/>
</dbReference>
<dbReference type="GO" id="GO:0008270">
    <property type="term" value="F:zinc ion binding"/>
    <property type="evidence" value="ECO:0007669"/>
    <property type="project" value="TreeGrafter"/>
</dbReference>
<dbReference type="KEGG" id="nlo:107223819"/>
<keyword evidence="4 9" id="KW-0378">Hydrolase</keyword>
<dbReference type="AlphaFoldDB" id="A0A6J0BXX1"/>
<evidence type="ECO:0000313" key="8">
    <source>
        <dbReference type="Proteomes" id="UP000829291"/>
    </source>
</evidence>
<evidence type="ECO:0000259" key="7">
    <source>
        <dbReference type="SMART" id="SM01168"/>
    </source>
</evidence>
<dbReference type="RefSeq" id="XP_046595822.1">
    <property type="nucleotide sequence ID" value="XM_046739866.1"/>
</dbReference>
<protein>
    <submittedName>
        <fullName evidence="9 10">Ester hydrolase C11orf54 homolog</fullName>
    </submittedName>
</protein>
<evidence type="ECO:0000313" key="11">
    <source>
        <dbReference type="RefSeq" id="XP_015519122.1"/>
    </source>
</evidence>
<dbReference type="InterPro" id="IPR015021">
    <property type="entry name" value="C11orf54_DUF1907"/>
</dbReference>
<accession>A0A6J0BXX1</accession>
<evidence type="ECO:0000256" key="6">
    <source>
        <dbReference type="ARBA" id="ARBA00023242"/>
    </source>
</evidence>
<comment type="subcellular location">
    <subcellularLocation>
        <location evidence="1">Nucleus</location>
    </subcellularLocation>
</comment>
<dbReference type="RefSeq" id="XP_015519122.1">
    <property type="nucleotide sequence ID" value="XM_015663636.1"/>
</dbReference>
<evidence type="ECO:0000256" key="2">
    <source>
        <dbReference type="ARBA" id="ARBA00011245"/>
    </source>
</evidence>
<organism evidence="8 11">
    <name type="scientific">Neodiprion lecontei</name>
    <name type="common">Redheaded pine sawfly</name>
    <dbReference type="NCBI Taxonomy" id="441921"/>
    <lineage>
        <taxon>Eukaryota</taxon>
        <taxon>Metazoa</taxon>
        <taxon>Ecdysozoa</taxon>
        <taxon>Arthropoda</taxon>
        <taxon>Hexapoda</taxon>
        <taxon>Insecta</taxon>
        <taxon>Pterygota</taxon>
        <taxon>Neoptera</taxon>
        <taxon>Endopterygota</taxon>
        <taxon>Hymenoptera</taxon>
        <taxon>Tenthredinoidea</taxon>
        <taxon>Diprionidae</taxon>
        <taxon>Diprioninae</taxon>
        <taxon>Neodiprion</taxon>
    </lineage>
</organism>
<evidence type="ECO:0000256" key="5">
    <source>
        <dbReference type="ARBA" id="ARBA00022833"/>
    </source>
</evidence>
<dbReference type="RefSeq" id="XP_015519120.1">
    <property type="nucleotide sequence ID" value="XM_015663634.1"/>
</dbReference>
<sequence length="321" mass="35103">MTTLDSSKLPIVRRALHIPPLEEIRDILREALPANFAEVTVDVVDCPDLTQQPFTLAEAGLGGGTKLLEIGGPPYLLPLVNRDKVYDVKSICQNVNHNGKAFVVGAGAGPWPLVNTNCELIMNVSISPAESSTKNATHICMVDKDNGKCIDQTLSSSETRFALLANLFVSEGKPGKVIKVHAKKRTGSNDFIASIRKALAARYTNQLVGLGGTFLLKEGKANQHIMPDFSKVPLTSDDDLNKWLRFYEMSAPLVAVGTLVTAETDLDLRVQHFHSFSHHGEGGHYHYDTTPDTVEYLGYFNVGEAVYRIDKPPMAQAFGKD</sequence>
<dbReference type="GO" id="GO:0005634">
    <property type="term" value="C:nucleus"/>
    <property type="evidence" value="ECO:0007669"/>
    <property type="project" value="UniProtKB-SubCell"/>
</dbReference>
<dbReference type="OrthoDB" id="5119241at2759"/>
<keyword evidence="6" id="KW-0539">Nucleus</keyword>
<gene>
    <name evidence="9 10 11 12" type="primary">LOC107223819</name>
</gene>
<dbReference type="Pfam" id="PF08925">
    <property type="entry name" value="DUF1907"/>
    <property type="match status" value="1"/>
</dbReference>